<dbReference type="Proteomes" id="UP000008311">
    <property type="component" value="Unassembled WGS sequence"/>
</dbReference>
<dbReference type="EMBL" id="EQ981460">
    <property type="protein sequence ID" value="EEF24720.1"/>
    <property type="molecule type" value="Genomic_DNA"/>
</dbReference>
<dbReference type="PANTHER" id="PTHR10133">
    <property type="entry name" value="DNA POLYMERASE I"/>
    <property type="match status" value="1"/>
</dbReference>
<reference evidence="4" key="1">
    <citation type="journal article" date="2010" name="Nat. Biotechnol.">
        <title>Draft genome sequence of the oilseed species Ricinus communis.</title>
        <authorList>
            <person name="Chan A.P."/>
            <person name="Crabtree J."/>
            <person name="Zhao Q."/>
            <person name="Lorenzi H."/>
            <person name="Orvis J."/>
            <person name="Puiu D."/>
            <person name="Melake-Berhan A."/>
            <person name="Jones K.M."/>
            <person name="Redman J."/>
            <person name="Chen G."/>
            <person name="Cahoon E.B."/>
            <person name="Gedil M."/>
            <person name="Stanke M."/>
            <person name="Haas B.J."/>
            <person name="Wortman J.R."/>
            <person name="Fraser-Liggett C.M."/>
            <person name="Ravel J."/>
            <person name="Rabinowicz P.D."/>
        </authorList>
    </citation>
    <scope>NUCLEOTIDE SEQUENCE [LARGE SCALE GENOMIC DNA]</scope>
    <source>
        <strain evidence="4">cv. Hale</strain>
    </source>
</reference>
<dbReference type="GO" id="GO:0006261">
    <property type="term" value="P:DNA-templated DNA replication"/>
    <property type="evidence" value="ECO:0007669"/>
    <property type="project" value="InterPro"/>
</dbReference>
<dbReference type="InterPro" id="IPR043502">
    <property type="entry name" value="DNA/RNA_pol_sf"/>
</dbReference>
<proteinExistence type="predicted"/>
<evidence type="ECO:0000313" key="3">
    <source>
        <dbReference type="EMBL" id="EEF24720.1"/>
    </source>
</evidence>
<organism evidence="3 4">
    <name type="scientific">Ricinus communis</name>
    <name type="common">Castor bean</name>
    <dbReference type="NCBI Taxonomy" id="3988"/>
    <lineage>
        <taxon>Eukaryota</taxon>
        <taxon>Viridiplantae</taxon>
        <taxon>Streptophyta</taxon>
        <taxon>Embryophyta</taxon>
        <taxon>Tracheophyta</taxon>
        <taxon>Spermatophyta</taxon>
        <taxon>Magnoliopsida</taxon>
        <taxon>eudicotyledons</taxon>
        <taxon>Gunneridae</taxon>
        <taxon>Pentapetalae</taxon>
        <taxon>rosids</taxon>
        <taxon>fabids</taxon>
        <taxon>Malpighiales</taxon>
        <taxon>Euphorbiaceae</taxon>
        <taxon>Acalyphoideae</taxon>
        <taxon>Acalypheae</taxon>
        <taxon>Ricinus</taxon>
    </lineage>
</organism>
<dbReference type="Pfam" id="PF00476">
    <property type="entry name" value="DNA_pol_A"/>
    <property type="match status" value="1"/>
</dbReference>
<dbReference type="PANTHER" id="PTHR10133:SF27">
    <property type="entry name" value="DNA POLYMERASE NU"/>
    <property type="match status" value="1"/>
</dbReference>
<sequence length="71" mass="8179">MAMIAVQDWLETNSLQTRMIMQVHDELVLEVPQQELEVVREKLPELMKNVAELKVPLLAEVGIGKNWDEAH</sequence>
<name>B9THE5_RICCO</name>
<evidence type="ECO:0000313" key="4">
    <source>
        <dbReference type="Proteomes" id="UP000008311"/>
    </source>
</evidence>
<keyword evidence="4" id="KW-1185">Reference proteome</keyword>
<dbReference type="GO" id="GO:0003677">
    <property type="term" value="F:DNA binding"/>
    <property type="evidence" value="ECO:0007669"/>
    <property type="project" value="InterPro"/>
</dbReference>
<dbReference type="InterPro" id="IPR002298">
    <property type="entry name" value="DNA_polymerase_A"/>
</dbReference>
<accession>B9THE5</accession>
<keyword evidence="1" id="KW-0235">DNA replication</keyword>
<dbReference type="Gene3D" id="3.30.70.370">
    <property type="match status" value="1"/>
</dbReference>
<evidence type="ECO:0000256" key="1">
    <source>
        <dbReference type="ARBA" id="ARBA00022705"/>
    </source>
</evidence>
<protein>
    <submittedName>
        <fullName evidence="3">DNA polymerase I, putative</fullName>
    </submittedName>
</protein>
<dbReference type="GO" id="GO:0003887">
    <property type="term" value="F:DNA-directed DNA polymerase activity"/>
    <property type="evidence" value="ECO:0007669"/>
    <property type="project" value="InterPro"/>
</dbReference>
<feature type="domain" description="DNA-directed DNA polymerase family A palm" evidence="2">
    <location>
        <begin position="1"/>
        <end position="69"/>
    </location>
</feature>
<gene>
    <name evidence="3" type="ORF">RCOM_1806380</name>
</gene>
<dbReference type="AlphaFoldDB" id="B9THE5"/>
<dbReference type="InterPro" id="IPR001098">
    <property type="entry name" value="DNA-dir_DNA_pol_A_palm_dom"/>
</dbReference>
<dbReference type="InParanoid" id="B9THE5"/>
<evidence type="ECO:0000259" key="2">
    <source>
        <dbReference type="Pfam" id="PF00476"/>
    </source>
</evidence>
<dbReference type="SUPFAM" id="SSF56672">
    <property type="entry name" value="DNA/RNA polymerases"/>
    <property type="match status" value="1"/>
</dbReference>